<reference evidence="1" key="1">
    <citation type="submission" date="2020-10" db="EMBL/GenBank/DDBJ databases">
        <authorList>
            <person name="Gilroy R."/>
        </authorList>
    </citation>
    <scope>NUCLEOTIDE SEQUENCE</scope>
    <source>
        <strain evidence="1">10192</strain>
    </source>
</reference>
<dbReference type="AlphaFoldDB" id="A0A9D9H0G3"/>
<evidence type="ECO:0000313" key="1">
    <source>
        <dbReference type="EMBL" id="MBO8431644.1"/>
    </source>
</evidence>
<gene>
    <name evidence="1" type="ORF">IAC76_09685</name>
</gene>
<sequence length="105" mass="12511">MICNIQEKRCEVERVTRANRVERQFLVDPYEVKDLQVARQSYQKKTGIRMQRHTFSYYELKFVKSDDRYSVIFHRGFSSQQEAEAKADEIRAAFRSGSNIIKISR</sequence>
<proteinExistence type="predicted"/>
<protein>
    <submittedName>
        <fullName evidence="1">Uncharacterized protein</fullName>
    </submittedName>
</protein>
<name>A0A9D9H0G3_9BACT</name>
<dbReference type="EMBL" id="JADIND010000219">
    <property type="protein sequence ID" value="MBO8431644.1"/>
    <property type="molecule type" value="Genomic_DNA"/>
</dbReference>
<dbReference type="Proteomes" id="UP000823632">
    <property type="component" value="Unassembled WGS sequence"/>
</dbReference>
<reference evidence="1" key="2">
    <citation type="journal article" date="2021" name="PeerJ">
        <title>Extensive microbial diversity within the chicken gut microbiome revealed by metagenomics and culture.</title>
        <authorList>
            <person name="Gilroy R."/>
            <person name="Ravi A."/>
            <person name="Getino M."/>
            <person name="Pursley I."/>
            <person name="Horton D.L."/>
            <person name="Alikhan N.F."/>
            <person name="Baker D."/>
            <person name="Gharbi K."/>
            <person name="Hall N."/>
            <person name="Watson M."/>
            <person name="Adriaenssens E.M."/>
            <person name="Foster-Nyarko E."/>
            <person name="Jarju S."/>
            <person name="Secka A."/>
            <person name="Antonio M."/>
            <person name="Oren A."/>
            <person name="Chaudhuri R.R."/>
            <person name="La Ragione R."/>
            <person name="Hildebrand F."/>
            <person name="Pallen M.J."/>
        </authorList>
    </citation>
    <scope>NUCLEOTIDE SEQUENCE</scope>
    <source>
        <strain evidence="1">10192</strain>
    </source>
</reference>
<organism evidence="1 2">
    <name type="scientific">Candidatus Scatousia excrementipullorum</name>
    <dbReference type="NCBI Taxonomy" id="2840936"/>
    <lineage>
        <taxon>Bacteria</taxon>
        <taxon>Candidatus Scatousia</taxon>
    </lineage>
</organism>
<comment type="caution">
    <text evidence="1">The sequence shown here is derived from an EMBL/GenBank/DDBJ whole genome shotgun (WGS) entry which is preliminary data.</text>
</comment>
<accession>A0A9D9H0G3</accession>
<evidence type="ECO:0000313" key="2">
    <source>
        <dbReference type="Proteomes" id="UP000823632"/>
    </source>
</evidence>